<proteinExistence type="predicted"/>
<dbReference type="AlphaFoldDB" id="A0AAV4Q476"/>
<feature type="region of interest" description="Disordered" evidence="1">
    <location>
        <begin position="1"/>
        <end position="26"/>
    </location>
</feature>
<keyword evidence="3" id="KW-1185">Reference proteome</keyword>
<name>A0AAV4Q476_9ARAC</name>
<gene>
    <name evidence="2" type="ORF">CDAR_484681</name>
</gene>
<sequence length="62" mass="6371">MKKPSQPLPIIPASQGQVPTSPPHNVSAAPSVIRHDATIALSFPIHGNISCPEPGCSASFVS</sequence>
<feature type="non-terminal residue" evidence="2">
    <location>
        <position position="62"/>
    </location>
</feature>
<organism evidence="2 3">
    <name type="scientific">Caerostris darwini</name>
    <dbReference type="NCBI Taxonomy" id="1538125"/>
    <lineage>
        <taxon>Eukaryota</taxon>
        <taxon>Metazoa</taxon>
        <taxon>Ecdysozoa</taxon>
        <taxon>Arthropoda</taxon>
        <taxon>Chelicerata</taxon>
        <taxon>Arachnida</taxon>
        <taxon>Araneae</taxon>
        <taxon>Araneomorphae</taxon>
        <taxon>Entelegynae</taxon>
        <taxon>Araneoidea</taxon>
        <taxon>Araneidae</taxon>
        <taxon>Caerostris</taxon>
    </lineage>
</organism>
<evidence type="ECO:0000313" key="3">
    <source>
        <dbReference type="Proteomes" id="UP001054837"/>
    </source>
</evidence>
<feature type="compositionally biased region" description="Pro residues" evidence="1">
    <location>
        <begin position="1"/>
        <end position="10"/>
    </location>
</feature>
<accession>A0AAV4Q476</accession>
<dbReference type="EMBL" id="BPLQ01003660">
    <property type="protein sequence ID" value="GIY02208.1"/>
    <property type="molecule type" value="Genomic_DNA"/>
</dbReference>
<evidence type="ECO:0000313" key="2">
    <source>
        <dbReference type="EMBL" id="GIY02208.1"/>
    </source>
</evidence>
<reference evidence="2 3" key="1">
    <citation type="submission" date="2021-06" db="EMBL/GenBank/DDBJ databases">
        <title>Caerostris darwini draft genome.</title>
        <authorList>
            <person name="Kono N."/>
            <person name="Arakawa K."/>
        </authorList>
    </citation>
    <scope>NUCLEOTIDE SEQUENCE [LARGE SCALE GENOMIC DNA]</scope>
</reference>
<comment type="caution">
    <text evidence="2">The sequence shown here is derived from an EMBL/GenBank/DDBJ whole genome shotgun (WGS) entry which is preliminary data.</text>
</comment>
<protein>
    <submittedName>
        <fullName evidence="2">Uncharacterized protein</fullName>
    </submittedName>
</protein>
<evidence type="ECO:0000256" key="1">
    <source>
        <dbReference type="SAM" id="MobiDB-lite"/>
    </source>
</evidence>
<dbReference type="Proteomes" id="UP001054837">
    <property type="component" value="Unassembled WGS sequence"/>
</dbReference>